<evidence type="ECO:0000313" key="2">
    <source>
        <dbReference type="EMBL" id="MFD2470029.1"/>
    </source>
</evidence>
<dbReference type="RefSeq" id="WP_378306897.1">
    <property type="nucleotide sequence ID" value="NZ_JBHUKS010000015.1"/>
</dbReference>
<dbReference type="Pfam" id="PF02630">
    <property type="entry name" value="SCO1-SenC"/>
    <property type="match status" value="1"/>
</dbReference>
<dbReference type="Proteomes" id="UP001597483">
    <property type="component" value="Unassembled WGS sequence"/>
</dbReference>
<gene>
    <name evidence="2" type="ORF">ACFSVL_21770</name>
</gene>
<proteinExistence type="inferred from homology"/>
<keyword evidence="3" id="KW-1185">Reference proteome</keyword>
<dbReference type="CDD" id="cd02968">
    <property type="entry name" value="SCO"/>
    <property type="match status" value="1"/>
</dbReference>
<comment type="similarity">
    <text evidence="1">Belongs to the SCO1/2 family.</text>
</comment>
<protein>
    <submittedName>
        <fullName evidence="2">SCO family protein</fullName>
    </submittedName>
</protein>
<reference evidence="3" key="1">
    <citation type="journal article" date="2019" name="Int. J. Syst. Evol. Microbiol.">
        <title>The Global Catalogue of Microorganisms (GCM) 10K type strain sequencing project: providing services to taxonomists for standard genome sequencing and annotation.</title>
        <authorList>
            <consortium name="The Broad Institute Genomics Platform"/>
            <consortium name="The Broad Institute Genome Sequencing Center for Infectious Disease"/>
            <person name="Wu L."/>
            <person name="Ma J."/>
        </authorList>
    </citation>
    <scope>NUCLEOTIDE SEQUENCE [LARGE SCALE GENOMIC DNA]</scope>
    <source>
        <strain evidence="3">CGMCC 4.7641</strain>
    </source>
</reference>
<evidence type="ECO:0000256" key="1">
    <source>
        <dbReference type="ARBA" id="ARBA00010996"/>
    </source>
</evidence>
<accession>A0ABW5HB59</accession>
<dbReference type="Gene3D" id="3.40.30.10">
    <property type="entry name" value="Glutaredoxin"/>
    <property type="match status" value="1"/>
</dbReference>
<dbReference type="InterPro" id="IPR036249">
    <property type="entry name" value="Thioredoxin-like_sf"/>
</dbReference>
<dbReference type="SUPFAM" id="SSF52833">
    <property type="entry name" value="Thioredoxin-like"/>
    <property type="match status" value="1"/>
</dbReference>
<dbReference type="PANTHER" id="PTHR12151">
    <property type="entry name" value="ELECTRON TRANSPORT PROTIN SCO1/SENC FAMILY MEMBER"/>
    <property type="match status" value="1"/>
</dbReference>
<organism evidence="2 3">
    <name type="scientific">Amycolatopsis silviterrae</name>
    <dbReference type="NCBI Taxonomy" id="1656914"/>
    <lineage>
        <taxon>Bacteria</taxon>
        <taxon>Bacillati</taxon>
        <taxon>Actinomycetota</taxon>
        <taxon>Actinomycetes</taxon>
        <taxon>Pseudonocardiales</taxon>
        <taxon>Pseudonocardiaceae</taxon>
        <taxon>Amycolatopsis</taxon>
    </lineage>
</organism>
<sequence>MEMNSSCCTPPGSGTATVVRRPRPTVGGGFQLVDDSGNAVTERSYFGEYLLVFFGFTNCRTVCPPALARLDRVLDELGELGELGDRADQVRALYVTVDPERDTPEVLHAFLATRHPRITGLTGAAGEIEAMQKAYHVHASRVDTTDGYRMPHSAFTYLMGPEGEYLTHFTDLVESTEITAALDAYLAVR</sequence>
<comment type="caution">
    <text evidence="2">The sequence shown here is derived from an EMBL/GenBank/DDBJ whole genome shotgun (WGS) entry which is preliminary data.</text>
</comment>
<evidence type="ECO:0000313" key="3">
    <source>
        <dbReference type="Proteomes" id="UP001597483"/>
    </source>
</evidence>
<dbReference type="PANTHER" id="PTHR12151:SF25">
    <property type="entry name" value="LINALOOL DEHYDRATASE_ISOMERASE DOMAIN-CONTAINING PROTEIN"/>
    <property type="match status" value="1"/>
</dbReference>
<dbReference type="EMBL" id="JBHUKS010000015">
    <property type="protein sequence ID" value="MFD2470029.1"/>
    <property type="molecule type" value="Genomic_DNA"/>
</dbReference>
<name>A0ABW5HB59_9PSEU</name>
<dbReference type="InterPro" id="IPR003782">
    <property type="entry name" value="SCO1/SenC"/>
</dbReference>